<keyword evidence="5 13" id="KW-0812">Transmembrane</keyword>
<gene>
    <name evidence="15" type="ORF">KQ657_000559</name>
</gene>
<dbReference type="InterPro" id="IPR006121">
    <property type="entry name" value="HMA_dom"/>
</dbReference>
<dbReference type="InterPro" id="IPR023214">
    <property type="entry name" value="HAD_sf"/>
</dbReference>
<dbReference type="OrthoDB" id="432719at2759"/>
<dbReference type="Proteomes" id="UP000790833">
    <property type="component" value="Unassembled WGS sequence"/>
</dbReference>
<name>A0A9P7V8U1_9ASCO</name>
<feature type="domain" description="HMA" evidence="14">
    <location>
        <begin position="6"/>
        <end position="72"/>
    </location>
</feature>
<dbReference type="InterPro" id="IPR023299">
    <property type="entry name" value="ATPase_P-typ_cyto_dom_N"/>
</dbReference>
<feature type="domain" description="HMA" evidence="14">
    <location>
        <begin position="89"/>
        <end position="154"/>
    </location>
</feature>
<dbReference type="Gene3D" id="3.40.1110.10">
    <property type="entry name" value="Calcium-transporting ATPase, cytoplasmic domain N"/>
    <property type="match status" value="1"/>
</dbReference>
<evidence type="ECO:0000256" key="9">
    <source>
        <dbReference type="ARBA" id="ARBA00022967"/>
    </source>
</evidence>
<reference evidence="15" key="1">
    <citation type="submission" date="2021-03" db="EMBL/GenBank/DDBJ databases">
        <authorList>
            <person name="Palmer J.M."/>
        </authorList>
    </citation>
    <scope>NUCLEOTIDE SEQUENCE</scope>
    <source>
        <strain evidence="15">ARV_011</strain>
    </source>
</reference>
<evidence type="ECO:0000256" key="12">
    <source>
        <dbReference type="ARBA" id="ARBA00080126"/>
    </source>
</evidence>
<dbReference type="SUPFAM" id="SSF56784">
    <property type="entry name" value="HAD-like"/>
    <property type="match status" value="1"/>
</dbReference>
<dbReference type="CDD" id="cd02094">
    <property type="entry name" value="P-type_ATPase_Cu-like"/>
    <property type="match status" value="1"/>
</dbReference>
<dbReference type="GO" id="GO:0055070">
    <property type="term" value="P:copper ion homeostasis"/>
    <property type="evidence" value="ECO:0007669"/>
    <property type="project" value="TreeGrafter"/>
</dbReference>
<dbReference type="InterPro" id="IPR017969">
    <property type="entry name" value="Heavy-metal-associated_CS"/>
</dbReference>
<dbReference type="InterPro" id="IPR018303">
    <property type="entry name" value="ATPase_P-typ_P_site"/>
</dbReference>
<dbReference type="Gene3D" id="3.40.50.1000">
    <property type="entry name" value="HAD superfamily/HAD-like"/>
    <property type="match status" value="1"/>
</dbReference>
<dbReference type="Gene3D" id="2.70.150.10">
    <property type="entry name" value="Calcium-transporting ATPase, cytoplasmic transduction domain A"/>
    <property type="match status" value="1"/>
</dbReference>
<dbReference type="InterPro" id="IPR059000">
    <property type="entry name" value="ATPase_P-type_domA"/>
</dbReference>
<dbReference type="GO" id="GO:0016020">
    <property type="term" value="C:membrane"/>
    <property type="evidence" value="ECO:0007669"/>
    <property type="project" value="UniProtKB-SubCell"/>
</dbReference>
<dbReference type="FunFam" id="3.30.70.100:FF:000001">
    <property type="entry name" value="ATPase copper transporting beta"/>
    <property type="match status" value="3"/>
</dbReference>
<keyword evidence="4" id="KW-0813">Transport</keyword>
<dbReference type="SFLD" id="SFLDG00002">
    <property type="entry name" value="C1.7:_P-type_atpase_like"/>
    <property type="match status" value="1"/>
</dbReference>
<dbReference type="GO" id="GO:0030003">
    <property type="term" value="P:intracellular monoatomic cation homeostasis"/>
    <property type="evidence" value="ECO:0007669"/>
    <property type="project" value="UniProtKB-ARBA"/>
</dbReference>
<evidence type="ECO:0000259" key="14">
    <source>
        <dbReference type="PROSITE" id="PS50846"/>
    </source>
</evidence>
<dbReference type="FunFam" id="2.70.150.10:FF:000002">
    <property type="entry name" value="Copper-transporting ATPase 1, putative"/>
    <property type="match status" value="1"/>
</dbReference>
<dbReference type="InterPro" id="IPR008250">
    <property type="entry name" value="ATPase_P-typ_transduc_dom_A_sf"/>
</dbReference>
<dbReference type="InterPro" id="IPR001757">
    <property type="entry name" value="P_typ_ATPase"/>
</dbReference>
<feature type="domain" description="HMA" evidence="14">
    <location>
        <begin position="170"/>
        <end position="235"/>
    </location>
</feature>
<evidence type="ECO:0000256" key="11">
    <source>
        <dbReference type="ARBA" id="ARBA00023136"/>
    </source>
</evidence>
<evidence type="ECO:0000256" key="2">
    <source>
        <dbReference type="ARBA" id="ARBA00006024"/>
    </source>
</evidence>
<dbReference type="RefSeq" id="XP_043049040.1">
    <property type="nucleotide sequence ID" value="XM_043191397.1"/>
</dbReference>
<dbReference type="AlphaFoldDB" id="A0A9P7V8U1"/>
<comment type="similarity">
    <text evidence="2 13">Belongs to the cation transport ATPase (P-type) (TC 3.A.3) family. Type IB subfamily.</text>
</comment>
<dbReference type="GO" id="GO:0005507">
    <property type="term" value="F:copper ion binding"/>
    <property type="evidence" value="ECO:0007669"/>
    <property type="project" value="TreeGrafter"/>
</dbReference>
<keyword evidence="6 13" id="KW-0479">Metal-binding</keyword>
<dbReference type="PROSITE" id="PS01047">
    <property type="entry name" value="HMA_1"/>
    <property type="match status" value="3"/>
</dbReference>
<evidence type="ECO:0000256" key="5">
    <source>
        <dbReference type="ARBA" id="ARBA00022692"/>
    </source>
</evidence>
<dbReference type="NCBIfam" id="TIGR01525">
    <property type="entry name" value="ATPase-IB_hvy"/>
    <property type="match status" value="1"/>
</dbReference>
<dbReference type="SFLD" id="SFLDF00027">
    <property type="entry name" value="p-type_atpase"/>
    <property type="match status" value="1"/>
</dbReference>
<dbReference type="SFLD" id="SFLDS00003">
    <property type="entry name" value="Haloacid_Dehalogenase"/>
    <property type="match status" value="1"/>
</dbReference>
<dbReference type="PANTHER" id="PTHR43520:SF8">
    <property type="entry name" value="P-TYPE CU(+) TRANSPORTER"/>
    <property type="match status" value="1"/>
</dbReference>
<accession>A0A9P7V8U1</accession>
<protein>
    <recommendedName>
        <fullName evidence="3">P-type Cu(+) transporter</fullName>
        <ecNumber evidence="3">7.2.2.8</ecNumber>
    </recommendedName>
    <alternativeName>
        <fullName evidence="12">Cu(2+)-ATPase</fullName>
    </alternativeName>
</protein>
<dbReference type="SUPFAM" id="SSF81653">
    <property type="entry name" value="Calcium ATPase, transduction domain A"/>
    <property type="match status" value="1"/>
</dbReference>
<dbReference type="NCBIfam" id="TIGR01494">
    <property type="entry name" value="ATPase_P-type"/>
    <property type="match status" value="1"/>
</dbReference>
<dbReference type="InterPro" id="IPR036163">
    <property type="entry name" value="HMA_dom_sf"/>
</dbReference>
<evidence type="ECO:0000256" key="7">
    <source>
        <dbReference type="ARBA" id="ARBA00022741"/>
    </source>
</evidence>
<dbReference type="CDD" id="cd00371">
    <property type="entry name" value="HMA"/>
    <property type="match status" value="3"/>
</dbReference>
<dbReference type="PROSITE" id="PS50846">
    <property type="entry name" value="HMA_2"/>
    <property type="match status" value="3"/>
</dbReference>
<evidence type="ECO:0000256" key="6">
    <source>
        <dbReference type="ARBA" id="ARBA00022723"/>
    </source>
</evidence>
<evidence type="ECO:0000256" key="1">
    <source>
        <dbReference type="ARBA" id="ARBA00004127"/>
    </source>
</evidence>
<dbReference type="InterPro" id="IPR036412">
    <property type="entry name" value="HAD-like_sf"/>
</dbReference>
<keyword evidence="7 13" id="KW-0547">Nucleotide-binding</keyword>
<dbReference type="GO" id="GO:0016887">
    <property type="term" value="F:ATP hydrolysis activity"/>
    <property type="evidence" value="ECO:0007669"/>
    <property type="project" value="InterPro"/>
</dbReference>
<dbReference type="GeneID" id="66113933"/>
<dbReference type="EC" id="7.2.2.8" evidence="3"/>
<evidence type="ECO:0000313" key="16">
    <source>
        <dbReference type="Proteomes" id="UP000790833"/>
    </source>
</evidence>
<dbReference type="Pfam" id="PF00702">
    <property type="entry name" value="Hydrolase"/>
    <property type="match status" value="1"/>
</dbReference>
<keyword evidence="11 13" id="KW-0472">Membrane</keyword>
<dbReference type="GO" id="GO:0012505">
    <property type="term" value="C:endomembrane system"/>
    <property type="evidence" value="ECO:0007669"/>
    <property type="project" value="UniProtKB-SubCell"/>
</dbReference>
<keyword evidence="10 13" id="KW-1133">Transmembrane helix</keyword>
<feature type="transmembrane region" description="Helical" evidence="13">
    <location>
        <begin position="1057"/>
        <end position="1080"/>
    </location>
</feature>
<feature type="transmembrane region" description="Helical" evidence="13">
    <location>
        <begin position="665"/>
        <end position="685"/>
    </location>
</feature>
<keyword evidence="9" id="KW-1278">Translocase</keyword>
<evidence type="ECO:0000313" key="15">
    <source>
        <dbReference type="EMBL" id="KAG7193492.1"/>
    </source>
</evidence>
<dbReference type="GO" id="GO:0140581">
    <property type="term" value="F:P-type monovalent copper transporter activity"/>
    <property type="evidence" value="ECO:0007669"/>
    <property type="project" value="UniProtKB-EC"/>
</dbReference>
<dbReference type="PANTHER" id="PTHR43520">
    <property type="entry name" value="ATP7, ISOFORM B"/>
    <property type="match status" value="1"/>
</dbReference>
<proteinExistence type="inferred from homology"/>
<comment type="subcellular location">
    <subcellularLocation>
        <location evidence="1">Endomembrane system</location>
        <topology evidence="1">Multi-pass membrane protein</topology>
    </subcellularLocation>
    <subcellularLocation>
        <location evidence="13">Membrane</location>
    </subcellularLocation>
</comment>
<dbReference type="EMBL" id="JAHMUF010000011">
    <property type="protein sequence ID" value="KAG7193492.1"/>
    <property type="molecule type" value="Genomic_DNA"/>
</dbReference>
<feature type="transmembrane region" description="Helical" evidence="13">
    <location>
        <begin position="705"/>
        <end position="728"/>
    </location>
</feature>
<dbReference type="GO" id="GO:0005524">
    <property type="term" value="F:ATP binding"/>
    <property type="evidence" value="ECO:0007669"/>
    <property type="project" value="UniProtKB-UniRule"/>
</dbReference>
<dbReference type="Pfam" id="PF00403">
    <property type="entry name" value="HMA"/>
    <property type="match status" value="3"/>
</dbReference>
<dbReference type="Gene3D" id="3.30.70.100">
    <property type="match status" value="3"/>
</dbReference>
<dbReference type="PROSITE" id="PS00154">
    <property type="entry name" value="ATPASE_E1_E2"/>
    <property type="match status" value="1"/>
</dbReference>
<dbReference type="SUPFAM" id="SSF55008">
    <property type="entry name" value="HMA, heavy metal-associated domain"/>
    <property type="match status" value="3"/>
</dbReference>
<evidence type="ECO:0000256" key="10">
    <source>
        <dbReference type="ARBA" id="ARBA00022989"/>
    </source>
</evidence>
<dbReference type="PRINTS" id="PR00119">
    <property type="entry name" value="CATATPASE"/>
</dbReference>
<evidence type="ECO:0000256" key="3">
    <source>
        <dbReference type="ARBA" id="ARBA00012517"/>
    </source>
</evidence>
<dbReference type="InterPro" id="IPR044492">
    <property type="entry name" value="P_typ_ATPase_HD_dom"/>
</dbReference>
<evidence type="ECO:0000256" key="8">
    <source>
        <dbReference type="ARBA" id="ARBA00022840"/>
    </source>
</evidence>
<dbReference type="SUPFAM" id="SSF81665">
    <property type="entry name" value="Calcium ATPase, transmembrane domain M"/>
    <property type="match status" value="1"/>
</dbReference>
<dbReference type="GO" id="GO:0043682">
    <property type="term" value="F:P-type divalent copper transporter activity"/>
    <property type="evidence" value="ECO:0007669"/>
    <property type="project" value="TreeGrafter"/>
</dbReference>
<evidence type="ECO:0000256" key="13">
    <source>
        <dbReference type="RuleBase" id="RU362081"/>
    </source>
</evidence>
<keyword evidence="16" id="KW-1185">Reference proteome</keyword>
<feature type="transmembrane region" description="Helical" evidence="13">
    <location>
        <begin position="465"/>
        <end position="489"/>
    </location>
</feature>
<dbReference type="PRINTS" id="PR00943">
    <property type="entry name" value="CUATPASE"/>
</dbReference>
<evidence type="ECO:0000256" key="4">
    <source>
        <dbReference type="ARBA" id="ARBA00022448"/>
    </source>
</evidence>
<feature type="transmembrane region" description="Helical" evidence="13">
    <location>
        <begin position="1032"/>
        <end position="1051"/>
    </location>
</feature>
<dbReference type="InterPro" id="IPR027256">
    <property type="entry name" value="P-typ_ATPase_IB"/>
</dbReference>
<comment type="caution">
    <text evidence="15">The sequence shown here is derived from an EMBL/GenBank/DDBJ whole genome shotgun (WGS) entry which is preliminary data.</text>
</comment>
<sequence>MEEFSQGITLLVSGMTCGSCSASLTEALEGTEGIRKADVSLLTEEAKIQFDSKIISAPEIIDVVKGCGFEAKVTSSTRKVPEAPVASKMVTKLSISGMTCGACSAGITEALEAVNGVSNVSVSLLTDTALVEHDSAVTLEQLLEKVETRGFEATIESSKQLTSSLKLQMFKTTVNVSGMTCASCSASITQALESNPNVILASVSLLTNEACVIHNENLGVEAICTIIKDCGFEAVVVGSMPESPSVEDSAEDTIDDISMEIFGITEDTDLERLSYDIEAVVQQLPGIIDFKVAFVNRRRNHLVTYANSETLRAIQNNDHDGSVEENENLVDELYVTYDSNEVGIRDIFDALNQIQSGAFQFAILNSIDQSYTAQLKLLSRVKEIQYWKSNLFQALLVGIPVMVMTHTQNIKFWRETTMLFDGCYLVSLIEFALATYNQFVLAKVFNKKFLHFINNRGKSATMDVLVCISTSISYYFSVFYIFVSVWYGTKNNPPKLLFDTSLMLVTFISLGKLLENKAKGATLTALSQLMALAPNLCTIVQDPHEYDVVHHDNPSELKSLALRDISVDLIQKNDVAIVVPGAKVPADGIICFGECEIDESLITGESLPVFRGIGDAVIGGSVNGASLIHIKVTRLGKKSQLQQIINLVKVSQVNKAPVQRYADWLAARFVPTVLILALLTLFFWITLTLVAPKMLPKVFLGPEEKFFICLKISISVVVVACPCALGLAAPTAIMVGTGVGATHGVLIKGGEVLEKADTVQVILFDKTGTLTTGEMQVVNYEITEFKDTRNWWHLVAGVEMNSEHPIAQAIVAESRKQLGLSFSHDRVECVVSNFHVYPGMGVSGTVDTHDILVGNSKLVKDLFPALIPLVEEYEVQAEVLGSIAHVIIDQKFHGTLQLADSLKKNARDVVKHLQKTYEVGMVTGDNHVVAERIAKDIGIPSSNVFSEVSPIEKDKVINDVKERFGCRVCFIGDGINDAPALAQADVSMAISTGSDIAMESADIVILAHDDLSGVVNALKLASMTLRKLKMNFLWAAVYNIIMLPFAMGLFLKWNIMLPPIAAGCAMMMSSVSVVLSSLTLKWFRPAKIERVGAIDHEFKIDEELDVGTTVNLKLGTKEDFLLPRRGYSAPTRPLHQFASRIWNRTSTPPNSYELLDRS</sequence>
<organism evidence="15 16">
    <name type="scientific">Scheffersomyces spartinae</name>
    <dbReference type="NCBI Taxonomy" id="45513"/>
    <lineage>
        <taxon>Eukaryota</taxon>
        <taxon>Fungi</taxon>
        <taxon>Dikarya</taxon>
        <taxon>Ascomycota</taxon>
        <taxon>Saccharomycotina</taxon>
        <taxon>Pichiomycetes</taxon>
        <taxon>Debaryomycetaceae</taxon>
        <taxon>Scheffersomyces</taxon>
    </lineage>
</organism>
<keyword evidence="8 13" id="KW-0067">ATP-binding</keyword>
<feature type="transmembrane region" description="Helical" evidence="13">
    <location>
        <begin position="495"/>
        <end position="514"/>
    </location>
</feature>
<dbReference type="InterPro" id="IPR023298">
    <property type="entry name" value="ATPase_P-typ_TM_dom_sf"/>
</dbReference>
<dbReference type="Pfam" id="PF00122">
    <property type="entry name" value="E1-E2_ATPase"/>
    <property type="match status" value="1"/>
</dbReference>
<feature type="transmembrane region" description="Helical" evidence="13">
    <location>
        <begin position="424"/>
        <end position="445"/>
    </location>
</feature>